<gene>
    <name evidence="2" type="primary">BnaA07g12750D</name>
    <name evidence="1" type="ORF">DARMORV10_A07P17650.1</name>
    <name evidence="2" type="ORF">GSBRNA2T00081646001</name>
</gene>
<dbReference type="EMBL" id="HG994361">
    <property type="protein sequence ID" value="CAF2163971.1"/>
    <property type="molecule type" value="Genomic_DNA"/>
</dbReference>
<reference evidence="1" key="3">
    <citation type="submission" date="2021-01" db="EMBL/GenBank/DDBJ databases">
        <authorList>
            <consortium name="Genoscope - CEA"/>
            <person name="William W."/>
        </authorList>
    </citation>
    <scope>NUCLEOTIDE SEQUENCE</scope>
</reference>
<evidence type="ECO:0000313" key="2">
    <source>
        <dbReference type="EMBL" id="CDY45215.1"/>
    </source>
</evidence>
<dbReference type="Proteomes" id="UP000028999">
    <property type="component" value="Unassembled WGS sequence"/>
</dbReference>
<dbReference type="PaxDb" id="3708-A0A078I2X3"/>
<reference evidence="2" key="2">
    <citation type="submission" date="2014-06" db="EMBL/GenBank/DDBJ databases">
        <authorList>
            <person name="Genoscope - CEA"/>
        </authorList>
    </citation>
    <scope>NUCLEOTIDE SEQUENCE</scope>
</reference>
<accession>A0A078I2X3</accession>
<dbReference type="Gramene" id="CDY45215">
    <property type="protein sequence ID" value="CDY45215"/>
    <property type="gene ID" value="GSBRNA2T00081646001"/>
</dbReference>
<reference evidence="2 3" key="1">
    <citation type="journal article" date="2014" name="Science">
        <title>Plant genetics. Early allopolyploid evolution in the post-Neolithic Brassica napus oilseed genome.</title>
        <authorList>
            <person name="Chalhoub B."/>
            <person name="Denoeud F."/>
            <person name="Liu S."/>
            <person name="Parkin I.A."/>
            <person name="Tang H."/>
            <person name="Wang X."/>
            <person name="Chiquet J."/>
            <person name="Belcram H."/>
            <person name="Tong C."/>
            <person name="Samans B."/>
            <person name="Correa M."/>
            <person name="Da Silva C."/>
            <person name="Just J."/>
            <person name="Falentin C."/>
            <person name="Koh C.S."/>
            <person name="Le Clainche I."/>
            <person name="Bernard M."/>
            <person name="Bento P."/>
            <person name="Noel B."/>
            <person name="Labadie K."/>
            <person name="Alberti A."/>
            <person name="Charles M."/>
            <person name="Arnaud D."/>
            <person name="Guo H."/>
            <person name="Daviaud C."/>
            <person name="Alamery S."/>
            <person name="Jabbari K."/>
            <person name="Zhao M."/>
            <person name="Edger P.P."/>
            <person name="Chelaifa H."/>
            <person name="Tack D."/>
            <person name="Lassalle G."/>
            <person name="Mestiri I."/>
            <person name="Schnel N."/>
            <person name="Le Paslier M.C."/>
            <person name="Fan G."/>
            <person name="Renault V."/>
            <person name="Bayer P.E."/>
            <person name="Golicz A.A."/>
            <person name="Manoli S."/>
            <person name="Lee T.H."/>
            <person name="Thi V.H."/>
            <person name="Chalabi S."/>
            <person name="Hu Q."/>
            <person name="Fan C."/>
            <person name="Tollenaere R."/>
            <person name="Lu Y."/>
            <person name="Battail C."/>
            <person name="Shen J."/>
            <person name="Sidebottom C.H."/>
            <person name="Wang X."/>
            <person name="Canaguier A."/>
            <person name="Chauveau A."/>
            <person name="Berard A."/>
            <person name="Deniot G."/>
            <person name="Guan M."/>
            <person name="Liu Z."/>
            <person name="Sun F."/>
            <person name="Lim Y.P."/>
            <person name="Lyons E."/>
            <person name="Town C.D."/>
            <person name="Bancroft I."/>
            <person name="Wang X."/>
            <person name="Meng J."/>
            <person name="Ma J."/>
            <person name="Pires J.C."/>
            <person name="King G.J."/>
            <person name="Brunel D."/>
            <person name="Delourme R."/>
            <person name="Renard M."/>
            <person name="Aury J.M."/>
            <person name="Adams K.L."/>
            <person name="Batley J."/>
            <person name="Snowdon R.J."/>
            <person name="Tost J."/>
            <person name="Edwards D."/>
            <person name="Zhou Y."/>
            <person name="Hua W."/>
            <person name="Sharpe A.G."/>
            <person name="Paterson A.H."/>
            <person name="Guan C."/>
            <person name="Wincker P."/>
        </authorList>
    </citation>
    <scope>NUCLEOTIDE SEQUENCE [LARGE SCALE GENOMIC DNA]</scope>
    <source>
        <strain evidence="3">cv. Darmor-bzh</strain>
    </source>
</reference>
<evidence type="ECO:0000313" key="1">
    <source>
        <dbReference type="EMBL" id="CAF2163971.1"/>
    </source>
</evidence>
<protein>
    <submittedName>
        <fullName evidence="1">(rape) hypothetical protein</fullName>
    </submittedName>
    <submittedName>
        <fullName evidence="2">BnaA07g12750D protein</fullName>
    </submittedName>
</protein>
<evidence type="ECO:0000313" key="3">
    <source>
        <dbReference type="Proteomes" id="UP000028999"/>
    </source>
</evidence>
<proteinExistence type="predicted"/>
<keyword evidence="3" id="KW-1185">Reference proteome</keyword>
<dbReference type="EMBL" id="LK032618">
    <property type="protein sequence ID" value="CDY45215.1"/>
    <property type="molecule type" value="Genomic_DNA"/>
</dbReference>
<dbReference type="AlphaFoldDB" id="A0A078I2X3"/>
<organism evidence="2 3">
    <name type="scientific">Brassica napus</name>
    <name type="common">Rape</name>
    <dbReference type="NCBI Taxonomy" id="3708"/>
    <lineage>
        <taxon>Eukaryota</taxon>
        <taxon>Viridiplantae</taxon>
        <taxon>Streptophyta</taxon>
        <taxon>Embryophyta</taxon>
        <taxon>Tracheophyta</taxon>
        <taxon>Spermatophyta</taxon>
        <taxon>Magnoliopsida</taxon>
        <taxon>eudicotyledons</taxon>
        <taxon>Gunneridae</taxon>
        <taxon>Pentapetalae</taxon>
        <taxon>rosids</taxon>
        <taxon>malvids</taxon>
        <taxon>Brassicales</taxon>
        <taxon>Brassicaceae</taxon>
        <taxon>Brassiceae</taxon>
        <taxon>Brassica</taxon>
    </lineage>
</organism>
<name>A0A078I2X3_BRANA</name>
<dbReference type="Proteomes" id="UP001295469">
    <property type="component" value="Chromosome A07"/>
</dbReference>
<sequence>MFQFAWFRDAPGHHSQEQLHKESGGGRLGRNASPLWIWIQLYLGHGDERHEKKGMIDKIKDKLLVVVIVNNKTYY</sequence>